<comment type="similarity">
    <text evidence="4 17">Belongs to the CDP-alcohol phosphatidyltransferase class-I family.</text>
</comment>
<dbReference type="InterPro" id="IPR048254">
    <property type="entry name" value="CDP_ALCOHOL_P_TRANSF_CS"/>
</dbReference>
<evidence type="ECO:0000256" key="17">
    <source>
        <dbReference type="RuleBase" id="RU003750"/>
    </source>
</evidence>
<dbReference type="PANTHER" id="PTHR14269">
    <property type="entry name" value="CDP-DIACYLGLYCEROL--GLYCEROL-3-PHOSPHATE 3-PHOSPHATIDYLTRANSFERASE-RELATED"/>
    <property type="match status" value="1"/>
</dbReference>
<dbReference type="InterPro" id="IPR000462">
    <property type="entry name" value="CDP-OH_P_trans"/>
</dbReference>
<evidence type="ECO:0000256" key="7">
    <source>
        <dbReference type="ARBA" id="ARBA00022516"/>
    </source>
</evidence>
<evidence type="ECO:0000313" key="19">
    <source>
        <dbReference type="EMBL" id="CZQ92874.1"/>
    </source>
</evidence>
<evidence type="ECO:0000256" key="14">
    <source>
        <dbReference type="ARBA" id="ARBA00023264"/>
    </source>
</evidence>
<keyword evidence="12 18" id="KW-0472">Membrane</keyword>
<comment type="pathway">
    <text evidence="3">Phospholipid metabolism; phosphatidylglycerol biosynthesis; phosphatidylglycerol from CDP-diacylglycerol: step 1/2.</text>
</comment>
<dbReference type="GO" id="GO:0006655">
    <property type="term" value="P:phosphatidylglycerol biosynthetic process"/>
    <property type="evidence" value="ECO:0007669"/>
    <property type="project" value="UniProtKB-UniPathway"/>
</dbReference>
<keyword evidence="10 18" id="KW-1133">Transmembrane helix</keyword>
<dbReference type="InterPro" id="IPR050324">
    <property type="entry name" value="CDP-alcohol_PTase-I"/>
</dbReference>
<dbReference type="GO" id="GO:0016020">
    <property type="term" value="C:membrane"/>
    <property type="evidence" value="ECO:0007669"/>
    <property type="project" value="UniProtKB-SubCell"/>
</dbReference>
<name>A0A143YKK4_9LACT</name>
<dbReference type="EMBL" id="FJNE01000004">
    <property type="protein sequence ID" value="CZQ92874.1"/>
    <property type="molecule type" value="Genomic_DNA"/>
</dbReference>
<keyword evidence="11" id="KW-0443">Lipid metabolism</keyword>
<organism evidence="19 20">
    <name type="scientific">Trichococcus palustris</name>
    <dbReference type="NCBI Taxonomy" id="140314"/>
    <lineage>
        <taxon>Bacteria</taxon>
        <taxon>Bacillati</taxon>
        <taxon>Bacillota</taxon>
        <taxon>Bacilli</taxon>
        <taxon>Lactobacillales</taxon>
        <taxon>Carnobacteriaceae</taxon>
        <taxon>Trichococcus</taxon>
    </lineage>
</organism>
<feature type="transmembrane region" description="Helical" evidence="18">
    <location>
        <begin position="90"/>
        <end position="110"/>
    </location>
</feature>
<evidence type="ECO:0000256" key="11">
    <source>
        <dbReference type="ARBA" id="ARBA00023098"/>
    </source>
</evidence>
<evidence type="ECO:0000256" key="3">
    <source>
        <dbReference type="ARBA" id="ARBA00005042"/>
    </source>
</evidence>
<keyword evidence="14" id="KW-1208">Phospholipid metabolism</keyword>
<evidence type="ECO:0000256" key="1">
    <source>
        <dbReference type="ARBA" id="ARBA00003973"/>
    </source>
</evidence>
<protein>
    <recommendedName>
        <fullName evidence="6">CDP-diacylglycerol--glycerol-3-phosphate 3-phosphatidyltransferase</fullName>
        <ecNumber evidence="5">2.7.8.5</ecNumber>
    </recommendedName>
    <alternativeName>
        <fullName evidence="15">Phosphatidylglycerophosphate synthase</fullName>
    </alternativeName>
</protein>
<reference evidence="19 20" key="1">
    <citation type="submission" date="2016-02" db="EMBL/GenBank/DDBJ databases">
        <authorList>
            <person name="Wen L."/>
            <person name="He K."/>
            <person name="Yang H."/>
        </authorList>
    </citation>
    <scope>NUCLEOTIDE SEQUENCE [LARGE SCALE GENOMIC DNA]</scope>
    <source>
        <strain evidence="19">Trichococcus palustris</strain>
    </source>
</reference>
<dbReference type="STRING" id="140314.SAMN04488076_106168"/>
<evidence type="ECO:0000256" key="9">
    <source>
        <dbReference type="ARBA" id="ARBA00022692"/>
    </source>
</evidence>
<evidence type="ECO:0000256" key="10">
    <source>
        <dbReference type="ARBA" id="ARBA00022989"/>
    </source>
</evidence>
<comment type="subcellular location">
    <subcellularLocation>
        <location evidence="2">Membrane</location>
        <topology evidence="2">Multi-pass membrane protein</topology>
    </subcellularLocation>
</comment>
<gene>
    <name evidence="19" type="ORF">Tpal_1555</name>
</gene>
<evidence type="ECO:0000256" key="8">
    <source>
        <dbReference type="ARBA" id="ARBA00022679"/>
    </source>
</evidence>
<dbReference type="PROSITE" id="PS00379">
    <property type="entry name" value="CDP_ALCOHOL_P_TRANSF"/>
    <property type="match status" value="1"/>
</dbReference>
<evidence type="ECO:0000256" key="6">
    <source>
        <dbReference type="ARBA" id="ARBA00014944"/>
    </source>
</evidence>
<dbReference type="InterPro" id="IPR043130">
    <property type="entry name" value="CDP-OH_PTrfase_TM_dom"/>
</dbReference>
<feature type="transmembrane region" description="Helical" evidence="18">
    <location>
        <begin position="7"/>
        <end position="25"/>
    </location>
</feature>
<dbReference type="UniPathway" id="UPA00084">
    <property type="reaction ID" value="UER00503"/>
</dbReference>
<keyword evidence="7" id="KW-0444">Lipid biosynthesis</keyword>
<evidence type="ECO:0000256" key="16">
    <source>
        <dbReference type="ARBA" id="ARBA00048586"/>
    </source>
</evidence>
<feature type="transmembrane region" description="Helical" evidence="18">
    <location>
        <begin position="31"/>
        <end position="52"/>
    </location>
</feature>
<evidence type="ECO:0000256" key="4">
    <source>
        <dbReference type="ARBA" id="ARBA00010441"/>
    </source>
</evidence>
<evidence type="ECO:0000256" key="2">
    <source>
        <dbReference type="ARBA" id="ARBA00004141"/>
    </source>
</evidence>
<dbReference type="RefSeq" id="WP_177194408.1">
    <property type="nucleotide sequence ID" value="NZ_FJNE01000004.1"/>
</dbReference>
<evidence type="ECO:0000256" key="5">
    <source>
        <dbReference type="ARBA" id="ARBA00013170"/>
    </source>
</evidence>
<evidence type="ECO:0000256" key="18">
    <source>
        <dbReference type="SAM" id="Phobius"/>
    </source>
</evidence>
<dbReference type="GO" id="GO:0008444">
    <property type="term" value="F:CDP-diacylglycerol-glycerol-3-phosphate 3-phosphatidyltransferase activity"/>
    <property type="evidence" value="ECO:0007669"/>
    <property type="project" value="UniProtKB-EC"/>
</dbReference>
<dbReference type="PANTHER" id="PTHR14269:SF62">
    <property type="entry name" value="CDP-DIACYLGLYCEROL--GLYCEROL-3-PHOSPHATE 3-PHOSPHATIDYLTRANSFERASE 1, CHLOROPLASTIC"/>
    <property type="match status" value="1"/>
</dbReference>
<dbReference type="AlphaFoldDB" id="A0A143YKK4"/>
<dbReference type="PIRSF" id="PIRSF000847">
    <property type="entry name" value="Phos_ph_gly_syn"/>
    <property type="match status" value="1"/>
</dbReference>
<keyword evidence="9 18" id="KW-0812">Transmembrane</keyword>
<keyword evidence="8 17" id="KW-0808">Transferase</keyword>
<evidence type="ECO:0000256" key="13">
    <source>
        <dbReference type="ARBA" id="ARBA00023209"/>
    </source>
</evidence>
<dbReference type="Gene3D" id="1.20.120.1760">
    <property type="match status" value="1"/>
</dbReference>
<dbReference type="Proteomes" id="UP000242754">
    <property type="component" value="Unassembled WGS sequence"/>
</dbReference>
<evidence type="ECO:0000256" key="12">
    <source>
        <dbReference type="ARBA" id="ARBA00023136"/>
    </source>
</evidence>
<dbReference type="EC" id="2.7.8.5" evidence="5"/>
<dbReference type="InterPro" id="IPR004570">
    <property type="entry name" value="Phosphatidylglycerol_P_synth"/>
</dbReference>
<feature type="transmembrane region" description="Helical" evidence="18">
    <location>
        <begin position="122"/>
        <end position="140"/>
    </location>
</feature>
<accession>A0A143YKK4</accession>
<proteinExistence type="inferred from homology"/>
<keyword evidence="20" id="KW-1185">Reference proteome</keyword>
<keyword evidence="13" id="KW-0594">Phospholipid biosynthesis</keyword>
<comment type="function">
    <text evidence="1">This protein catalyzes the committed step to the synthesis of the acidic phospholipids.</text>
</comment>
<sequence length="184" mass="21279">MKRVPNILTLIRLFLIPFYLAVFYSDIAHPVRWAMIIFLIASLTDIVDGYIARKFDAISKFGQVADPFADKVMQISVLFSLADINYIEKWFFWIILVKEAFQIMLSIAMLSVKPKVIMPANIFGKVTTVLIFATIILSLFRLPWLIYLQMFVSALAIITFLQYAYRASRIMKDRRDNPQGNNPD</sequence>
<evidence type="ECO:0000313" key="20">
    <source>
        <dbReference type="Proteomes" id="UP000242754"/>
    </source>
</evidence>
<evidence type="ECO:0000256" key="15">
    <source>
        <dbReference type="ARBA" id="ARBA00033018"/>
    </source>
</evidence>
<dbReference type="Pfam" id="PF01066">
    <property type="entry name" value="CDP-OH_P_transf"/>
    <property type="match status" value="1"/>
</dbReference>
<comment type="catalytic activity">
    <reaction evidence="16">
        <text>a CDP-1,2-diacyl-sn-glycerol + sn-glycerol 3-phosphate = a 1,2-diacyl-sn-glycero-3-phospho-(1'-sn-glycero-3'-phosphate) + CMP + H(+)</text>
        <dbReference type="Rhea" id="RHEA:12593"/>
        <dbReference type="ChEBI" id="CHEBI:15378"/>
        <dbReference type="ChEBI" id="CHEBI:57597"/>
        <dbReference type="ChEBI" id="CHEBI:58332"/>
        <dbReference type="ChEBI" id="CHEBI:60110"/>
        <dbReference type="ChEBI" id="CHEBI:60377"/>
        <dbReference type="EC" id="2.7.8.5"/>
    </reaction>
</comment>
<feature type="transmembrane region" description="Helical" evidence="18">
    <location>
        <begin position="146"/>
        <end position="165"/>
    </location>
</feature>